<dbReference type="RefSeq" id="WP_310820633.1">
    <property type="nucleotide sequence ID" value="NZ_CP036268.1"/>
</dbReference>
<dbReference type="Proteomes" id="UP000317318">
    <property type="component" value="Chromosome"/>
</dbReference>
<dbReference type="KEGG" id="svp:Pan189_33750"/>
<protein>
    <submittedName>
        <fullName evidence="1">Competence protein A</fullName>
    </submittedName>
</protein>
<dbReference type="Gene3D" id="3.30.1490.300">
    <property type="match status" value="1"/>
</dbReference>
<reference evidence="1 2" key="1">
    <citation type="submission" date="2019-02" db="EMBL/GenBank/DDBJ databases">
        <title>Deep-cultivation of Planctomycetes and their phenomic and genomic characterization uncovers novel biology.</title>
        <authorList>
            <person name="Wiegand S."/>
            <person name="Jogler M."/>
            <person name="Boedeker C."/>
            <person name="Pinto D."/>
            <person name="Vollmers J."/>
            <person name="Rivas-Marin E."/>
            <person name="Kohn T."/>
            <person name="Peeters S.H."/>
            <person name="Heuer A."/>
            <person name="Rast P."/>
            <person name="Oberbeckmann S."/>
            <person name="Bunk B."/>
            <person name="Jeske O."/>
            <person name="Meyerdierks A."/>
            <person name="Storesund J.E."/>
            <person name="Kallscheuer N."/>
            <person name="Luecker S."/>
            <person name="Lage O.M."/>
            <person name="Pohl T."/>
            <person name="Merkel B.J."/>
            <person name="Hornburger P."/>
            <person name="Mueller R.-W."/>
            <person name="Bruemmer F."/>
            <person name="Labrenz M."/>
            <person name="Spormann A.M."/>
            <person name="Op den Camp H."/>
            <person name="Overmann J."/>
            <person name="Amann R."/>
            <person name="Jetten M.S.M."/>
            <person name="Mascher T."/>
            <person name="Medema M.H."/>
            <person name="Devos D.P."/>
            <person name="Kaster A.-K."/>
            <person name="Ovreas L."/>
            <person name="Rohde M."/>
            <person name="Galperin M.Y."/>
            <person name="Jogler C."/>
        </authorList>
    </citation>
    <scope>NUCLEOTIDE SEQUENCE [LARGE SCALE GENOMIC DNA]</scope>
    <source>
        <strain evidence="1 2">Pan189</strain>
    </source>
</reference>
<proteinExistence type="predicted"/>
<sequence>MSIFSPKHISPIGIHFDGDLVSAIQLSGPPHDRKVVAAARATLPLGDDGSLDSDAAGETFGRLFGDHAFKGRHAVTALGPTELFIQNVRLPDIPRVEWPAALRSESSERLPFPAEEAEIRFLPAGEFRQDGETKQEVVLFASHRPGLEQIVKLCQRAGAVLERVDTVPTAVLRAQYDPTGESDGRWATIDFGRGGATVAFAKGDHVLFAKFLPCSGQELDDAVAAAMNLSAPEARTMRETVTEAEQLDPSDDLHRTVIGAIRKPLERLANEVELCLRYFKVAFRGKPVDMMTVAGSEASPWLTEYLGTRLGLDCRIAEPFATQHVTHRLRSGRPANWTAAIGLALAEPLTDDARAETFVAEPRELVEA</sequence>
<evidence type="ECO:0000313" key="1">
    <source>
        <dbReference type="EMBL" id="QDT38975.1"/>
    </source>
</evidence>
<dbReference type="AlphaFoldDB" id="A0A517R510"/>
<dbReference type="PANTHER" id="PTHR32432">
    <property type="entry name" value="CELL DIVISION PROTEIN FTSA-RELATED"/>
    <property type="match status" value="1"/>
</dbReference>
<gene>
    <name evidence="1" type="ORF">Pan189_33750</name>
</gene>
<dbReference type="InterPro" id="IPR050696">
    <property type="entry name" value="FtsA/MreB"/>
</dbReference>
<dbReference type="SUPFAM" id="SSF53067">
    <property type="entry name" value="Actin-like ATPase domain"/>
    <property type="match status" value="2"/>
</dbReference>
<name>A0A517R510_9PLAN</name>
<dbReference type="InterPro" id="IPR005883">
    <property type="entry name" value="PilM"/>
</dbReference>
<dbReference type="InterPro" id="IPR043129">
    <property type="entry name" value="ATPase_NBD"/>
</dbReference>
<keyword evidence="2" id="KW-1185">Reference proteome</keyword>
<dbReference type="CDD" id="cd24049">
    <property type="entry name" value="ASKHA_NBD_PilM"/>
    <property type="match status" value="1"/>
</dbReference>
<organism evidence="1 2">
    <name type="scientific">Stratiformator vulcanicus</name>
    <dbReference type="NCBI Taxonomy" id="2527980"/>
    <lineage>
        <taxon>Bacteria</taxon>
        <taxon>Pseudomonadati</taxon>
        <taxon>Planctomycetota</taxon>
        <taxon>Planctomycetia</taxon>
        <taxon>Planctomycetales</taxon>
        <taxon>Planctomycetaceae</taxon>
        <taxon>Stratiformator</taxon>
    </lineage>
</organism>
<accession>A0A517R510</accession>
<dbReference type="Gene3D" id="3.30.420.40">
    <property type="match status" value="2"/>
</dbReference>
<dbReference type="Pfam" id="PF11104">
    <property type="entry name" value="PilM_2"/>
    <property type="match status" value="1"/>
</dbReference>
<evidence type="ECO:0000313" key="2">
    <source>
        <dbReference type="Proteomes" id="UP000317318"/>
    </source>
</evidence>
<dbReference type="PANTHER" id="PTHR32432:SF3">
    <property type="entry name" value="ETHANOLAMINE UTILIZATION PROTEIN EUTJ"/>
    <property type="match status" value="1"/>
</dbReference>
<dbReference type="EMBL" id="CP036268">
    <property type="protein sequence ID" value="QDT38975.1"/>
    <property type="molecule type" value="Genomic_DNA"/>
</dbReference>